<evidence type="ECO:0000256" key="4">
    <source>
        <dbReference type="ARBA" id="ARBA00038402"/>
    </source>
</evidence>
<keyword evidence="3" id="KW-0862">Zinc</keyword>
<gene>
    <name evidence="6" type="ORF">GSTUM_00004681001</name>
</gene>
<reference evidence="6 7" key="1">
    <citation type="journal article" date="2010" name="Nature">
        <title>Perigord black truffle genome uncovers evolutionary origins and mechanisms of symbiosis.</title>
        <authorList>
            <person name="Martin F."/>
            <person name="Kohler A."/>
            <person name="Murat C."/>
            <person name="Balestrini R."/>
            <person name="Coutinho P.M."/>
            <person name="Jaillon O."/>
            <person name="Montanini B."/>
            <person name="Morin E."/>
            <person name="Noel B."/>
            <person name="Percudani R."/>
            <person name="Porcel B."/>
            <person name="Rubini A."/>
            <person name="Amicucci A."/>
            <person name="Amselem J."/>
            <person name="Anthouard V."/>
            <person name="Arcioni S."/>
            <person name="Artiguenave F."/>
            <person name="Aury J.M."/>
            <person name="Ballario P."/>
            <person name="Bolchi A."/>
            <person name="Brenna A."/>
            <person name="Brun A."/>
            <person name="Buee M."/>
            <person name="Cantarel B."/>
            <person name="Chevalier G."/>
            <person name="Couloux A."/>
            <person name="Da Silva C."/>
            <person name="Denoeud F."/>
            <person name="Duplessis S."/>
            <person name="Ghignone S."/>
            <person name="Hilselberger B."/>
            <person name="Iotti M."/>
            <person name="Marcais B."/>
            <person name="Mello A."/>
            <person name="Miranda M."/>
            <person name="Pacioni G."/>
            <person name="Quesneville H."/>
            <person name="Riccioni C."/>
            <person name="Ruotolo R."/>
            <person name="Splivallo R."/>
            <person name="Stocchi V."/>
            <person name="Tisserant E."/>
            <person name="Viscomi A.R."/>
            <person name="Zambonelli A."/>
            <person name="Zampieri E."/>
            <person name="Henrissat B."/>
            <person name="Lebrun M.H."/>
            <person name="Paolocci F."/>
            <person name="Bonfante P."/>
            <person name="Ottonello S."/>
            <person name="Wincker P."/>
        </authorList>
    </citation>
    <scope>NUCLEOTIDE SEQUENCE [LARGE SCALE GENOMIC DNA]</scope>
    <source>
        <strain evidence="6 7">Mel28</strain>
    </source>
</reference>
<dbReference type="PANTHER" id="PTHR14742:SF0">
    <property type="entry name" value="RIBONUCLEASE P PROTEIN SUBUNIT P21"/>
    <property type="match status" value="1"/>
</dbReference>
<dbReference type="OMA" id="REGECNV"/>
<dbReference type="KEGG" id="tml:GSTUM_00004681001"/>
<keyword evidence="7" id="KW-1185">Reference proteome</keyword>
<proteinExistence type="inferred from homology"/>
<dbReference type="GO" id="GO:0008033">
    <property type="term" value="P:tRNA processing"/>
    <property type="evidence" value="ECO:0007669"/>
    <property type="project" value="UniProtKB-KW"/>
</dbReference>
<dbReference type="FunCoup" id="D5G7Q6">
    <property type="interactions" value="8"/>
</dbReference>
<name>D5G7Q6_TUBMM</name>
<dbReference type="eggNOG" id="KOG4394">
    <property type="taxonomic scope" value="Eukaryota"/>
</dbReference>
<sequence length="165" mass="17647">MAHKKPANSAQAPPRPHLFARLNYLHQSAHLLLTSGSPNLSRNLVSTARTVAKKTVIRFDPSVKRTWCKRCDAVLVPGVSCEHRVENLSRGGRKAWADVLVVRCWGCGCLKRFPVGRGGRRGESGGNGEGGKAREGECNVAGEGKGKGKKVRVKVKGGEVGDPTG</sequence>
<feature type="region of interest" description="Disordered" evidence="5">
    <location>
        <begin position="120"/>
        <end position="165"/>
    </location>
</feature>
<evidence type="ECO:0000313" key="7">
    <source>
        <dbReference type="Proteomes" id="UP000006911"/>
    </source>
</evidence>
<comment type="similarity">
    <text evidence="4">Belongs to the eukaryotic/archaeal RNase P protein component 4 family.</text>
</comment>
<keyword evidence="1" id="KW-0819">tRNA processing</keyword>
<protein>
    <submittedName>
        <fullName evidence="6">(Perigord truffle) hypothetical protein</fullName>
    </submittedName>
</protein>
<dbReference type="AlphaFoldDB" id="D5G7Q6"/>
<dbReference type="InParanoid" id="D5G7Q6"/>
<keyword evidence="2" id="KW-0479">Metal-binding</keyword>
<dbReference type="GeneID" id="9187028"/>
<dbReference type="HOGENOM" id="CLU_079140_1_0_1"/>
<evidence type="ECO:0000256" key="2">
    <source>
        <dbReference type="ARBA" id="ARBA00022723"/>
    </source>
</evidence>
<evidence type="ECO:0000256" key="1">
    <source>
        <dbReference type="ARBA" id="ARBA00022694"/>
    </source>
</evidence>
<accession>D5G7Q6</accession>
<dbReference type="Pfam" id="PF04032">
    <property type="entry name" value="Rpr2"/>
    <property type="match status" value="1"/>
</dbReference>
<organism evidence="6 7">
    <name type="scientific">Tuber melanosporum (strain Mel28)</name>
    <name type="common">Perigord black truffle</name>
    <dbReference type="NCBI Taxonomy" id="656061"/>
    <lineage>
        <taxon>Eukaryota</taxon>
        <taxon>Fungi</taxon>
        <taxon>Dikarya</taxon>
        <taxon>Ascomycota</taxon>
        <taxon>Pezizomycotina</taxon>
        <taxon>Pezizomycetes</taxon>
        <taxon>Pezizales</taxon>
        <taxon>Tuberaceae</taxon>
        <taxon>Tuber</taxon>
    </lineage>
</organism>
<dbReference type="GO" id="GO:0046872">
    <property type="term" value="F:metal ion binding"/>
    <property type="evidence" value="ECO:0007669"/>
    <property type="project" value="UniProtKB-KW"/>
</dbReference>
<dbReference type="PANTHER" id="PTHR14742">
    <property type="entry name" value="RIBONUCLEASE P SUBUNIT P21"/>
    <property type="match status" value="1"/>
</dbReference>
<dbReference type="EMBL" id="FN430031">
    <property type="protein sequence ID" value="CAZ80549.1"/>
    <property type="molecule type" value="Genomic_DNA"/>
</dbReference>
<dbReference type="STRING" id="656061.D5G7Q6"/>
<dbReference type="Proteomes" id="UP000006911">
    <property type="component" value="Unassembled WGS sequence"/>
</dbReference>
<evidence type="ECO:0000256" key="5">
    <source>
        <dbReference type="SAM" id="MobiDB-lite"/>
    </source>
</evidence>
<evidence type="ECO:0000256" key="3">
    <source>
        <dbReference type="ARBA" id="ARBA00022833"/>
    </source>
</evidence>
<dbReference type="InterPro" id="IPR007175">
    <property type="entry name" value="Rpr2/Snm1/Rpp21"/>
</dbReference>
<dbReference type="Gene3D" id="6.20.50.20">
    <property type="match status" value="1"/>
</dbReference>
<dbReference type="RefSeq" id="XP_002836358.1">
    <property type="nucleotide sequence ID" value="XM_002836312.1"/>
</dbReference>
<dbReference type="GO" id="GO:0005655">
    <property type="term" value="C:nucleolar ribonuclease P complex"/>
    <property type="evidence" value="ECO:0007669"/>
    <property type="project" value="TreeGrafter"/>
</dbReference>
<evidence type="ECO:0000313" key="6">
    <source>
        <dbReference type="EMBL" id="CAZ80549.1"/>
    </source>
</evidence>